<name>A0ACC0KUV5_CHOFU</name>
<evidence type="ECO:0000313" key="1">
    <source>
        <dbReference type="EMBL" id="KAI8439952.1"/>
    </source>
</evidence>
<protein>
    <submittedName>
        <fullName evidence="1">Uncharacterized protein</fullName>
    </submittedName>
</protein>
<organism evidence="1 2">
    <name type="scientific">Choristoneura fumiferana</name>
    <name type="common">Spruce budworm moth</name>
    <name type="synonym">Archips fumiferana</name>
    <dbReference type="NCBI Taxonomy" id="7141"/>
    <lineage>
        <taxon>Eukaryota</taxon>
        <taxon>Metazoa</taxon>
        <taxon>Ecdysozoa</taxon>
        <taxon>Arthropoda</taxon>
        <taxon>Hexapoda</taxon>
        <taxon>Insecta</taxon>
        <taxon>Pterygota</taxon>
        <taxon>Neoptera</taxon>
        <taxon>Endopterygota</taxon>
        <taxon>Lepidoptera</taxon>
        <taxon>Glossata</taxon>
        <taxon>Ditrysia</taxon>
        <taxon>Tortricoidea</taxon>
        <taxon>Tortricidae</taxon>
        <taxon>Tortricinae</taxon>
        <taxon>Choristoneura</taxon>
    </lineage>
</organism>
<proteinExistence type="predicted"/>
<feature type="non-terminal residue" evidence="1">
    <location>
        <position position="235"/>
    </location>
</feature>
<gene>
    <name evidence="1" type="ORF">MSG28_001403</name>
</gene>
<reference evidence="1 2" key="1">
    <citation type="journal article" date="2022" name="Genome Biol. Evol.">
        <title>The Spruce Budworm Genome: Reconstructing the Evolutionary History of Antifreeze Proteins.</title>
        <authorList>
            <person name="Beliveau C."/>
            <person name="Gagne P."/>
            <person name="Picq S."/>
            <person name="Vernygora O."/>
            <person name="Keeling C.I."/>
            <person name="Pinkney K."/>
            <person name="Doucet D."/>
            <person name="Wen F."/>
            <person name="Johnston J.S."/>
            <person name="Maaroufi H."/>
            <person name="Boyle B."/>
            <person name="Laroche J."/>
            <person name="Dewar K."/>
            <person name="Juretic N."/>
            <person name="Blackburn G."/>
            <person name="Nisole A."/>
            <person name="Brunet B."/>
            <person name="Brandao M."/>
            <person name="Lumley L."/>
            <person name="Duan J."/>
            <person name="Quan G."/>
            <person name="Lucarotti C.J."/>
            <person name="Roe A.D."/>
            <person name="Sperling F.A.H."/>
            <person name="Levesque R.C."/>
            <person name="Cusson M."/>
        </authorList>
    </citation>
    <scope>NUCLEOTIDE SEQUENCE [LARGE SCALE GENOMIC DNA]</scope>
    <source>
        <strain evidence="1">Glfc:IPQL:Cfum</strain>
    </source>
</reference>
<evidence type="ECO:0000313" key="2">
    <source>
        <dbReference type="Proteomes" id="UP001064048"/>
    </source>
</evidence>
<keyword evidence="2" id="KW-1185">Reference proteome</keyword>
<dbReference type="EMBL" id="CM046102">
    <property type="protein sequence ID" value="KAI8439952.1"/>
    <property type="molecule type" value="Genomic_DNA"/>
</dbReference>
<sequence length="235" mass="25762">MSDGKREILRACFVHLNGFLFDASAKSPQGLLFGSSYHLGNFDECVGIDDASDGGLTVEGQYCLATIKWPHQKAKKIRTGRGETLRWAVCVPSACSAKAVTEFVSSVISHTVGNRTTVEVTERDCYSRRPLTITSMDVGFLSLMLFFAAILFFSTLFEIYSIKWGSNKTSSIHDLVVSFSVINNTKKLISCKQNHKLGLECVTGIKTLAMVFIIGGHACLFIASGPVMDAEAWDR</sequence>
<accession>A0ACC0KUV5</accession>
<dbReference type="Proteomes" id="UP001064048">
    <property type="component" value="Chromosome 2"/>
</dbReference>
<comment type="caution">
    <text evidence="1">The sequence shown here is derived from an EMBL/GenBank/DDBJ whole genome shotgun (WGS) entry which is preliminary data.</text>
</comment>